<dbReference type="Gene3D" id="3.40.190.10">
    <property type="entry name" value="Periplasmic binding protein-like II"/>
    <property type="match status" value="2"/>
</dbReference>
<dbReference type="PANTHER" id="PTHR30006:SF15">
    <property type="entry name" value="IRON-UTILIZATION PERIPLASMIC PROTEIN"/>
    <property type="match status" value="1"/>
</dbReference>
<organism evidence="4 5">
    <name type="scientific">Rhodococcus antarcticus</name>
    <dbReference type="NCBI Taxonomy" id="2987751"/>
    <lineage>
        <taxon>Bacteria</taxon>
        <taxon>Bacillati</taxon>
        <taxon>Actinomycetota</taxon>
        <taxon>Actinomycetes</taxon>
        <taxon>Mycobacteriales</taxon>
        <taxon>Nocardiaceae</taxon>
        <taxon>Rhodococcus</taxon>
    </lineage>
</organism>
<evidence type="ECO:0000313" key="4">
    <source>
        <dbReference type="EMBL" id="UZJ26772.1"/>
    </source>
</evidence>
<comment type="similarity">
    <text evidence="1">Belongs to the bacterial solute-binding protein 1 family.</text>
</comment>
<reference evidence="4" key="1">
    <citation type="submission" date="2022-10" db="EMBL/GenBank/DDBJ databases">
        <title>Rhodococcus sp.75.</title>
        <authorList>
            <person name="Sun M."/>
        </authorList>
    </citation>
    <scope>NUCLEOTIDE SEQUENCE</scope>
    <source>
        <strain evidence="4">75</strain>
    </source>
</reference>
<evidence type="ECO:0000256" key="1">
    <source>
        <dbReference type="ARBA" id="ARBA00008520"/>
    </source>
</evidence>
<dbReference type="EMBL" id="CP110615">
    <property type="protein sequence ID" value="UZJ26772.1"/>
    <property type="molecule type" value="Genomic_DNA"/>
</dbReference>
<name>A0ABY6P546_9NOCA</name>
<dbReference type="InterPro" id="IPR026045">
    <property type="entry name" value="Ferric-bd"/>
</dbReference>
<evidence type="ECO:0000256" key="3">
    <source>
        <dbReference type="ARBA" id="ARBA00022729"/>
    </source>
</evidence>
<dbReference type="CDD" id="cd13543">
    <property type="entry name" value="PBP2_Fbp"/>
    <property type="match status" value="1"/>
</dbReference>
<keyword evidence="5" id="KW-1185">Reference proteome</keyword>
<accession>A0ABY6P546</accession>
<keyword evidence="2" id="KW-0406">Ion transport</keyword>
<dbReference type="Proteomes" id="UP001164965">
    <property type="component" value="Chromosome"/>
</dbReference>
<dbReference type="PANTHER" id="PTHR30006">
    <property type="entry name" value="THIAMINE-BINDING PERIPLASMIC PROTEIN-RELATED"/>
    <property type="match status" value="1"/>
</dbReference>
<keyword evidence="2" id="KW-0813">Transport</keyword>
<evidence type="ECO:0000256" key="2">
    <source>
        <dbReference type="ARBA" id="ARBA00022496"/>
    </source>
</evidence>
<dbReference type="PIRSF" id="PIRSF002825">
    <property type="entry name" value="CfbpA"/>
    <property type="match status" value="1"/>
</dbReference>
<sequence length="328" mass="33800">MAVTACSAPGASSDAGAGGDTTLVLYNAQHEDLAQAEVDAFTAQTGVKVELRNGDDSELGNQIVAEGDASPADVFVTENSPAMTLVASRGLLAPVEAATRDQVPAQYQANDGSWVGWAARATVLPYDTRVLTAAAMPASILDLADPAWAGKVGIAPGGADFQAIVSAVLSLRGEQATADWLTGLKSNARIYQSNSAVMKAVDAGEVETGIIYHYYWLKDQAEGAPNSANVALKYLGNQDPGAFVSVSGAGVLKSSRHPEQAQQLVAFLTSQRGQEVSAQSTNLEYTVASGVASNPALRPLAELGAPAVDLTALNGPQVVTMMQNAGLI</sequence>
<keyword evidence="2" id="KW-0410">Iron transport</keyword>
<gene>
    <name evidence="4" type="ORF">RHODO2019_01100</name>
</gene>
<proteinExistence type="inferred from homology"/>
<keyword evidence="3" id="KW-0732">Signal</keyword>
<keyword evidence="2" id="KW-0408">Iron</keyword>
<protein>
    <submittedName>
        <fullName evidence="4">Iron ABC transporter substrate-binding protein</fullName>
    </submittedName>
</protein>
<dbReference type="SUPFAM" id="SSF53850">
    <property type="entry name" value="Periplasmic binding protein-like II"/>
    <property type="match status" value="1"/>
</dbReference>
<dbReference type="Pfam" id="PF13343">
    <property type="entry name" value="SBP_bac_6"/>
    <property type="match status" value="1"/>
</dbReference>
<evidence type="ECO:0000313" key="5">
    <source>
        <dbReference type="Proteomes" id="UP001164965"/>
    </source>
</evidence>